<dbReference type="InterPro" id="IPR000843">
    <property type="entry name" value="HTH_LacI"/>
</dbReference>
<dbReference type="Gene3D" id="1.10.260.40">
    <property type="entry name" value="lambda repressor-like DNA-binding domains"/>
    <property type="match status" value="1"/>
</dbReference>
<dbReference type="OrthoDB" id="9798934at2"/>
<dbReference type="PROSITE" id="PS50932">
    <property type="entry name" value="HTH_LACI_2"/>
    <property type="match status" value="1"/>
</dbReference>
<dbReference type="CDD" id="cd06286">
    <property type="entry name" value="PBP1_CcpB-like"/>
    <property type="match status" value="1"/>
</dbReference>
<dbReference type="Pfam" id="PF00356">
    <property type="entry name" value="LacI"/>
    <property type="match status" value="1"/>
</dbReference>
<evidence type="ECO:0000256" key="1">
    <source>
        <dbReference type="ARBA" id="ARBA00023015"/>
    </source>
</evidence>
<proteinExistence type="predicted"/>
<evidence type="ECO:0000313" key="6">
    <source>
        <dbReference type="Proteomes" id="UP000248066"/>
    </source>
</evidence>
<reference evidence="5 6" key="1">
    <citation type="submission" date="2017-10" db="EMBL/GenBank/DDBJ databases">
        <title>Bacillus sp. nov., a halophilic bacterium isolated from a Yangshapao Lake.</title>
        <authorList>
            <person name="Wang H."/>
        </authorList>
    </citation>
    <scope>NUCLEOTIDE SEQUENCE [LARGE SCALE GENOMIC DNA]</scope>
    <source>
        <strain evidence="5 6">YSP-3</strain>
    </source>
</reference>
<name>A0A2W0HJ35_9BACI</name>
<dbReference type="CDD" id="cd01392">
    <property type="entry name" value="HTH_LacI"/>
    <property type="match status" value="1"/>
</dbReference>
<dbReference type="PANTHER" id="PTHR30146:SF136">
    <property type="entry name" value="NTD BIOSYNTHESIS OPERON REGULATOR NTDR"/>
    <property type="match status" value="1"/>
</dbReference>
<organism evidence="5 6">
    <name type="scientific">Alteribacter lacisalsi</name>
    <dbReference type="NCBI Taxonomy" id="2045244"/>
    <lineage>
        <taxon>Bacteria</taxon>
        <taxon>Bacillati</taxon>
        <taxon>Bacillota</taxon>
        <taxon>Bacilli</taxon>
        <taxon>Bacillales</taxon>
        <taxon>Bacillaceae</taxon>
        <taxon>Alteribacter</taxon>
    </lineage>
</organism>
<keyword evidence="6" id="KW-1185">Reference proteome</keyword>
<dbReference type="SMART" id="SM00354">
    <property type="entry name" value="HTH_LACI"/>
    <property type="match status" value="1"/>
</dbReference>
<dbReference type="AlphaFoldDB" id="A0A2W0HJ35"/>
<dbReference type="PANTHER" id="PTHR30146">
    <property type="entry name" value="LACI-RELATED TRANSCRIPTIONAL REPRESSOR"/>
    <property type="match status" value="1"/>
</dbReference>
<comment type="caution">
    <text evidence="5">The sequence shown here is derived from an EMBL/GenBank/DDBJ whole genome shotgun (WGS) entry which is preliminary data.</text>
</comment>
<evidence type="ECO:0000313" key="5">
    <source>
        <dbReference type="EMBL" id="PYZ97022.1"/>
    </source>
</evidence>
<evidence type="ECO:0000259" key="4">
    <source>
        <dbReference type="PROSITE" id="PS50932"/>
    </source>
</evidence>
<dbReference type="SUPFAM" id="SSF47413">
    <property type="entry name" value="lambda repressor-like DNA-binding domains"/>
    <property type="match status" value="1"/>
</dbReference>
<dbReference type="Proteomes" id="UP000248066">
    <property type="component" value="Unassembled WGS sequence"/>
</dbReference>
<accession>A0A2W0HJ35</accession>
<evidence type="ECO:0000256" key="2">
    <source>
        <dbReference type="ARBA" id="ARBA00023125"/>
    </source>
</evidence>
<dbReference type="EMBL" id="PDOF01000002">
    <property type="protein sequence ID" value="PYZ97022.1"/>
    <property type="molecule type" value="Genomic_DNA"/>
</dbReference>
<gene>
    <name evidence="5" type="ORF">CR205_13595</name>
</gene>
<dbReference type="InterPro" id="IPR010982">
    <property type="entry name" value="Lambda_DNA-bd_dom_sf"/>
</dbReference>
<keyword evidence="1" id="KW-0805">Transcription regulation</keyword>
<feature type="domain" description="HTH lacI-type" evidence="4">
    <location>
        <begin position="2"/>
        <end position="56"/>
    </location>
</feature>
<keyword evidence="3" id="KW-0804">Transcription</keyword>
<dbReference type="InterPro" id="IPR028082">
    <property type="entry name" value="Peripla_BP_I"/>
</dbReference>
<dbReference type="Gene3D" id="3.40.50.2300">
    <property type="match status" value="2"/>
</dbReference>
<dbReference type="GO" id="GO:0000976">
    <property type="term" value="F:transcription cis-regulatory region binding"/>
    <property type="evidence" value="ECO:0007669"/>
    <property type="project" value="TreeGrafter"/>
</dbReference>
<dbReference type="SUPFAM" id="SSF53822">
    <property type="entry name" value="Periplasmic binding protein-like I"/>
    <property type="match status" value="1"/>
</dbReference>
<keyword evidence="2" id="KW-0238">DNA-binding</keyword>
<sequence length="326" mass="36154">MATISDVAKRSGLSKTTVSRVINNYPHVTPEKREKVLKAMEELAYTPSPAARRMRGQLKSSIGIIVTRITNPFFTYLVDAIEQLAYKKGYQVMVFQSNDDREKELKYLSLLKTKQVDGIILAATVNEWETIEPFTEYGPIVFCNEFIKGTGLPTVRLDEVGASYEGMMHLIGRGHTKIAYCTGGVLEGNERNIGFQRALKEAGIDLNLQWIFLNKYNIDGGKQVVRAMLRMDDRPTAVFAGGDEVAAGIILEAKEAGLRIPEDLAVIGFDDQPLAELLDPKLTTIRQPVKQMGEEALENMITALNSGSVKNADRILSAELVVRQTT</sequence>
<dbReference type="InterPro" id="IPR046335">
    <property type="entry name" value="LacI/GalR-like_sensor"/>
</dbReference>
<dbReference type="GO" id="GO:0003700">
    <property type="term" value="F:DNA-binding transcription factor activity"/>
    <property type="evidence" value="ECO:0007669"/>
    <property type="project" value="TreeGrafter"/>
</dbReference>
<evidence type="ECO:0000256" key="3">
    <source>
        <dbReference type="ARBA" id="ARBA00023163"/>
    </source>
</evidence>
<dbReference type="Pfam" id="PF13377">
    <property type="entry name" value="Peripla_BP_3"/>
    <property type="match status" value="1"/>
</dbReference>
<protein>
    <submittedName>
        <fullName evidence="5">LacI family transcriptional regulator</fullName>
    </submittedName>
</protein>